<evidence type="ECO:0000313" key="1">
    <source>
        <dbReference type="EMBL" id="OJT07364.1"/>
    </source>
</evidence>
<comment type="caution">
    <text evidence="1">The sequence shown here is derived from an EMBL/GenBank/DDBJ whole genome shotgun (WGS) entry which is preliminary data.</text>
</comment>
<dbReference type="EMBL" id="MNAD01001187">
    <property type="protein sequence ID" value="OJT07364.1"/>
    <property type="molecule type" value="Genomic_DNA"/>
</dbReference>
<accession>A0A1M2VIE0</accession>
<gene>
    <name evidence="1" type="ORF">TRAPUB_1769</name>
</gene>
<keyword evidence="2" id="KW-1185">Reference proteome</keyword>
<organism evidence="1 2">
    <name type="scientific">Trametes pubescens</name>
    <name type="common">White-rot fungus</name>
    <dbReference type="NCBI Taxonomy" id="154538"/>
    <lineage>
        <taxon>Eukaryota</taxon>
        <taxon>Fungi</taxon>
        <taxon>Dikarya</taxon>
        <taxon>Basidiomycota</taxon>
        <taxon>Agaricomycotina</taxon>
        <taxon>Agaricomycetes</taxon>
        <taxon>Polyporales</taxon>
        <taxon>Polyporaceae</taxon>
        <taxon>Trametes</taxon>
    </lineage>
</organism>
<protein>
    <submittedName>
        <fullName evidence="1">Uncharacterized protein</fullName>
    </submittedName>
</protein>
<dbReference type="Proteomes" id="UP000184267">
    <property type="component" value="Unassembled WGS sequence"/>
</dbReference>
<reference evidence="1 2" key="1">
    <citation type="submission" date="2016-10" db="EMBL/GenBank/DDBJ databases">
        <title>Genome sequence of the basidiomycete white-rot fungus Trametes pubescens.</title>
        <authorList>
            <person name="Makela M.R."/>
            <person name="Granchi Z."/>
            <person name="Peng M."/>
            <person name="De Vries R.P."/>
            <person name="Grigoriev I."/>
            <person name="Riley R."/>
            <person name="Hilden K."/>
        </authorList>
    </citation>
    <scope>NUCLEOTIDE SEQUENCE [LARGE SCALE GENOMIC DNA]</scope>
    <source>
        <strain evidence="1 2">FBCC735</strain>
    </source>
</reference>
<dbReference type="AlphaFoldDB" id="A0A1M2VIE0"/>
<proteinExistence type="predicted"/>
<evidence type="ECO:0000313" key="2">
    <source>
        <dbReference type="Proteomes" id="UP000184267"/>
    </source>
</evidence>
<name>A0A1M2VIE0_TRAPU</name>
<sequence length="65" mass="7354">MSGLTRPCPSYILAMLWPTSSLLWEALPRLWKLWPSNRPLPLDDLIRAALSLDLHGTQSTRSPDP</sequence>